<dbReference type="PROSITE" id="PS51819">
    <property type="entry name" value="VOC"/>
    <property type="match status" value="1"/>
</dbReference>
<dbReference type="Gene3D" id="3.10.180.10">
    <property type="entry name" value="2,3-Dihydroxybiphenyl 1,2-Dioxygenase, domain 1"/>
    <property type="match status" value="1"/>
</dbReference>
<dbReference type="InterPro" id="IPR029068">
    <property type="entry name" value="Glyas_Bleomycin-R_OHBP_Dase"/>
</dbReference>
<proteinExistence type="predicted"/>
<evidence type="ECO:0000313" key="2">
    <source>
        <dbReference type="EMBL" id="EMB31819.1"/>
    </source>
</evidence>
<dbReference type="PANTHER" id="PTHR36113">
    <property type="entry name" value="LYASE, PUTATIVE-RELATED-RELATED"/>
    <property type="match status" value="1"/>
</dbReference>
<dbReference type="Pfam" id="PF00903">
    <property type="entry name" value="Glyoxalase"/>
    <property type="match status" value="1"/>
</dbReference>
<dbReference type="RefSeq" id="WP_002688030.1">
    <property type="nucleotide sequence ID" value="NZ_CM001794.1"/>
</dbReference>
<dbReference type="InterPro" id="IPR051332">
    <property type="entry name" value="Fosfomycin_Res_Enzymes"/>
</dbReference>
<sequence length="127" mass="14085">MKIEHVALYVHDLEGARTFFMKYLGAKSNDGYHNPRTDFRSYFLSFDGGARLELMNKPGMTDLPKALARTGYAHIAFSVGSKEKVDALTAELKAAGYEVIGVPRTTGDGYYESCILAIEQNQIEITV</sequence>
<dbReference type="PATRIC" id="fig|999431.4.peg.966"/>
<comment type="caution">
    <text evidence="2">The sequence shown here is derived from an EMBL/GenBank/DDBJ whole genome shotgun (WGS) entry which is preliminary data.</text>
</comment>
<dbReference type="HOGENOM" id="CLU_046006_16_0_12"/>
<reference evidence="2" key="1">
    <citation type="submission" date="2012-01" db="EMBL/GenBank/DDBJ databases">
        <title>The Genome Sequence of Treponema denticola H1-T.</title>
        <authorList>
            <consortium name="The Broad Institute Genome Sequencing Platform"/>
            <person name="Earl A."/>
            <person name="Ward D."/>
            <person name="Feldgarden M."/>
            <person name="Gevers D."/>
            <person name="Blanton J.M."/>
            <person name="Fenno C.J."/>
            <person name="Baranova O.V."/>
            <person name="Mathney J."/>
            <person name="Dewhirst F.E."/>
            <person name="Izard J."/>
            <person name="Young S.K."/>
            <person name="Zeng Q."/>
            <person name="Gargeya S."/>
            <person name="Fitzgerald M."/>
            <person name="Haas B."/>
            <person name="Abouelleil A."/>
            <person name="Alvarado L."/>
            <person name="Arachchi H.M."/>
            <person name="Berlin A."/>
            <person name="Chapman S.B."/>
            <person name="Gearin G."/>
            <person name="Goldberg J."/>
            <person name="Griggs A."/>
            <person name="Gujja S."/>
            <person name="Hansen M."/>
            <person name="Heiman D."/>
            <person name="Howarth C."/>
            <person name="Larimer J."/>
            <person name="Lui A."/>
            <person name="MacDonald P.J.P."/>
            <person name="McCowen C."/>
            <person name="Montmayeur A."/>
            <person name="Murphy C."/>
            <person name="Neiman D."/>
            <person name="Pearson M."/>
            <person name="Priest M."/>
            <person name="Roberts A."/>
            <person name="Saif S."/>
            <person name="Shea T."/>
            <person name="Sisk P."/>
            <person name="Stolte C."/>
            <person name="Sykes S."/>
            <person name="Wortman J."/>
            <person name="Nusbaum C."/>
            <person name="Birren B."/>
        </authorList>
    </citation>
    <scope>NUCLEOTIDE SEQUENCE [LARGE SCALE GENOMIC DNA]</scope>
    <source>
        <strain evidence="2">H1-T</strain>
    </source>
</reference>
<protein>
    <recommendedName>
        <fullName evidence="1">VOC domain-containing protein</fullName>
    </recommendedName>
</protein>
<evidence type="ECO:0000259" key="1">
    <source>
        <dbReference type="PROSITE" id="PS51819"/>
    </source>
</evidence>
<name>M2CBW4_TREDN</name>
<dbReference type="Proteomes" id="UP000011708">
    <property type="component" value="Chromosome"/>
</dbReference>
<dbReference type="PANTHER" id="PTHR36113:SF1">
    <property type="entry name" value="GLYOXALASE_BLEOMYCIN RESISTANCE PROTEIN_DIOXYGENASE"/>
    <property type="match status" value="1"/>
</dbReference>
<feature type="domain" description="VOC" evidence="1">
    <location>
        <begin position="2"/>
        <end position="127"/>
    </location>
</feature>
<dbReference type="InterPro" id="IPR004360">
    <property type="entry name" value="Glyas_Fos-R_dOase_dom"/>
</dbReference>
<dbReference type="AlphaFoldDB" id="M2CBW4"/>
<organism evidence="2">
    <name type="scientific">Treponema denticola H1-T</name>
    <dbReference type="NCBI Taxonomy" id="999431"/>
    <lineage>
        <taxon>Bacteria</taxon>
        <taxon>Pseudomonadati</taxon>
        <taxon>Spirochaetota</taxon>
        <taxon>Spirochaetia</taxon>
        <taxon>Spirochaetales</taxon>
        <taxon>Treponemataceae</taxon>
        <taxon>Treponema</taxon>
    </lineage>
</organism>
<accession>M2CBW4</accession>
<dbReference type="EMBL" id="AGDW01000013">
    <property type="protein sequence ID" value="EMB31819.1"/>
    <property type="molecule type" value="Genomic_DNA"/>
</dbReference>
<dbReference type="SUPFAM" id="SSF54593">
    <property type="entry name" value="Glyoxalase/Bleomycin resistance protein/Dihydroxybiphenyl dioxygenase"/>
    <property type="match status" value="1"/>
</dbReference>
<dbReference type="CDD" id="cd07241">
    <property type="entry name" value="VOC_BsYyaH"/>
    <property type="match status" value="1"/>
</dbReference>
<dbReference type="InterPro" id="IPR037523">
    <property type="entry name" value="VOC_core"/>
</dbReference>
<gene>
    <name evidence="2" type="ORF">HMPREF9725_00941</name>
</gene>